<name>A0A813SCP6_9BILA</name>
<keyword evidence="4 8" id="KW-1133">Transmembrane helix</keyword>
<evidence type="ECO:0000256" key="6">
    <source>
        <dbReference type="ARBA" id="ARBA00023136"/>
    </source>
</evidence>
<organism evidence="9 10">
    <name type="scientific">Adineta steineri</name>
    <dbReference type="NCBI Taxonomy" id="433720"/>
    <lineage>
        <taxon>Eukaryota</taxon>
        <taxon>Metazoa</taxon>
        <taxon>Spiralia</taxon>
        <taxon>Gnathifera</taxon>
        <taxon>Rotifera</taxon>
        <taxon>Eurotatoria</taxon>
        <taxon>Bdelloidea</taxon>
        <taxon>Adinetida</taxon>
        <taxon>Adinetidae</taxon>
        <taxon>Adineta</taxon>
    </lineage>
</organism>
<evidence type="ECO:0000256" key="8">
    <source>
        <dbReference type="SAM" id="Phobius"/>
    </source>
</evidence>
<keyword evidence="3 8" id="KW-0812">Transmembrane</keyword>
<dbReference type="Pfam" id="PF10267">
    <property type="entry name" value="Tmemb_cc2"/>
    <property type="match status" value="1"/>
</dbReference>
<reference evidence="9" key="1">
    <citation type="submission" date="2021-02" db="EMBL/GenBank/DDBJ databases">
        <authorList>
            <person name="Nowell W R."/>
        </authorList>
    </citation>
    <scope>NUCLEOTIDE SEQUENCE</scope>
</reference>
<dbReference type="PANTHER" id="PTHR17613">
    <property type="entry name" value="CEREBRAL PROTEIN-11-RELATED"/>
    <property type="match status" value="1"/>
</dbReference>
<feature type="transmembrane region" description="Helical" evidence="8">
    <location>
        <begin position="124"/>
        <end position="144"/>
    </location>
</feature>
<feature type="coiled-coil region" evidence="7">
    <location>
        <begin position="1"/>
        <end position="53"/>
    </location>
</feature>
<keyword evidence="5 7" id="KW-0175">Coiled coil</keyword>
<evidence type="ECO:0000313" key="9">
    <source>
        <dbReference type="EMBL" id="CAF0793264.1"/>
    </source>
</evidence>
<dbReference type="GO" id="GO:0012505">
    <property type="term" value="C:endomembrane system"/>
    <property type="evidence" value="ECO:0007669"/>
    <property type="project" value="TreeGrafter"/>
</dbReference>
<comment type="similarity">
    <text evidence="2">Belongs to the TEX28 family.</text>
</comment>
<keyword evidence="6 8" id="KW-0472">Membrane</keyword>
<protein>
    <submittedName>
        <fullName evidence="9">Uncharacterized protein</fullName>
    </submittedName>
</protein>
<dbReference type="GO" id="GO:0016020">
    <property type="term" value="C:membrane"/>
    <property type="evidence" value="ECO:0007669"/>
    <property type="project" value="UniProtKB-SubCell"/>
</dbReference>
<dbReference type="AlphaFoldDB" id="A0A813SCP6"/>
<gene>
    <name evidence="9" type="ORF">JYZ213_LOCUS4846</name>
</gene>
<comment type="caution">
    <text evidence="9">The sequence shown here is derived from an EMBL/GenBank/DDBJ whole genome shotgun (WGS) entry which is preliminary data.</text>
</comment>
<feature type="transmembrane region" description="Helical" evidence="8">
    <location>
        <begin position="100"/>
        <end position="118"/>
    </location>
</feature>
<evidence type="ECO:0000256" key="7">
    <source>
        <dbReference type="SAM" id="Coils"/>
    </source>
</evidence>
<sequence>MNELQKQIDVAIKDNLAERQRNGNLDRELADLTEIHQNEMSTMKKDLKNLEEKLLYNFNEYWTEMVEKLDKLDTRTTKVEQTQAISLETEENTHRLITKFVNILLTVFAIILLLLSTIKNLVQSRVHAVILLILVFTWISFHYLPENYFQSPFIKNFPHIFKRTS</sequence>
<evidence type="ECO:0000256" key="2">
    <source>
        <dbReference type="ARBA" id="ARBA00008108"/>
    </source>
</evidence>
<accession>A0A813SCP6</accession>
<dbReference type="Proteomes" id="UP000663845">
    <property type="component" value="Unassembled WGS sequence"/>
</dbReference>
<dbReference type="PANTHER" id="PTHR17613:SF14">
    <property type="entry name" value="DEMENTIN, ISOFORM H"/>
    <property type="match status" value="1"/>
</dbReference>
<dbReference type="InterPro" id="IPR019394">
    <property type="entry name" value="TEX28/TMCC"/>
</dbReference>
<evidence type="ECO:0000256" key="3">
    <source>
        <dbReference type="ARBA" id="ARBA00022692"/>
    </source>
</evidence>
<evidence type="ECO:0000256" key="1">
    <source>
        <dbReference type="ARBA" id="ARBA00004370"/>
    </source>
</evidence>
<dbReference type="EMBL" id="CAJNOG010000028">
    <property type="protein sequence ID" value="CAF0793264.1"/>
    <property type="molecule type" value="Genomic_DNA"/>
</dbReference>
<evidence type="ECO:0000313" key="10">
    <source>
        <dbReference type="Proteomes" id="UP000663845"/>
    </source>
</evidence>
<proteinExistence type="inferred from homology"/>
<evidence type="ECO:0000256" key="5">
    <source>
        <dbReference type="ARBA" id="ARBA00023054"/>
    </source>
</evidence>
<comment type="subcellular location">
    <subcellularLocation>
        <location evidence="1">Membrane</location>
    </subcellularLocation>
</comment>
<evidence type="ECO:0000256" key="4">
    <source>
        <dbReference type="ARBA" id="ARBA00022989"/>
    </source>
</evidence>